<dbReference type="AlphaFoldDB" id="S9RMK8"/>
<feature type="transmembrane region" description="Helical" evidence="1">
    <location>
        <begin position="424"/>
        <end position="441"/>
    </location>
</feature>
<gene>
    <name evidence="2" type="ORF">SOCG_04409</name>
</gene>
<dbReference type="OrthoDB" id="5418753at2759"/>
<dbReference type="Proteomes" id="UP000016088">
    <property type="component" value="Unassembled WGS sequence"/>
</dbReference>
<keyword evidence="1" id="KW-0812">Transmembrane</keyword>
<dbReference type="GeneID" id="25033371"/>
<dbReference type="EMBL" id="KE503206">
    <property type="protein sequence ID" value="EPX75164.1"/>
    <property type="molecule type" value="Genomic_DNA"/>
</dbReference>
<dbReference type="OMA" id="YLSIQWM"/>
<dbReference type="VEuPathDB" id="FungiDB:SOCG_04409"/>
<keyword evidence="3" id="KW-1185">Reference proteome</keyword>
<evidence type="ECO:0000256" key="1">
    <source>
        <dbReference type="SAM" id="Phobius"/>
    </source>
</evidence>
<dbReference type="HOGENOM" id="CLU_548784_0_0_1"/>
<dbReference type="RefSeq" id="XP_013017609.1">
    <property type="nucleotide sequence ID" value="XM_013162155.1"/>
</dbReference>
<keyword evidence="1" id="KW-0472">Membrane</keyword>
<proteinExistence type="predicted"/>
<organism evidence="2 3">
    <name type="scientific">Schizosaccharomyces octosporus (strain yFS286)</name>
    <name type="common">Fission yeast</name>
    <name type="synonym">Octosporomyces octosporus</name>
    <dbReference type="NCBI Taxonomy" id="483514"/>
    <lineage>
        <taxon>Eukaryota</taxon>
        <taxon>Fungi</taxon>
        <taxon>Dikarya</taxon>
        <taxon>Ascomycota</taxon>
        <taxon>Taphrinomycotina</taxon>
        <taxon>Schizosaccharomycetes</taxon>
        <taxon>Schizosaccharomycetales</taxon>
        <taxon>Schizosaccharomycetaceae</taxon>
        <taxon>Schizosaccharomyces</taxon>
    </lineage>
</organism>
<evidence type="ECO:0000313" key="3">
    <source>
        <dbReference type="Proteomes" id="UP000016088"/>
    </source>
</evidence>
<protein>
    <submittedName>
        <fullName evidence="2">Uncharacterized protein</fullName>
    </submittedName>
</protein>
<evidence type="ECO:0000313" key="2">
    <source>
        <dbReference type="EMBL" id="EPX75164.1"/>
    </source>
</evidence>
<name>S9RMK8_SCHOY</name>
<sequence length="497" mass="56305">MVKMKIIEAPSVILFSLHKLAKSCKAFLNKYALHPIKTLFPNKAEPERSPIFSEMPAFADKSTDSVEYAKSDNQKYQGSQTAQAALVETENMETTDETGANYENTFMKINYNLPMEESIEVDSEEVLIKSESDVNFSNKSVLDCSFSVTTDAIANTKLTTSSSDFSINEMDLIDPAMIEQSFMNILYKNVGPFDTDEDCVEKSNIYLEEKRANSDTKNILTEQKNVAEYRNREKSNIDYEPKSYQDKSAPRKFPFDHINFEIDTQYNTENTNVFLAIPEPSYTFRSILQIPEERNEQQNLQEDDIGMFEIVPLSSTSDIENDMTSGSEQLWTVKAESMIFNDADCEEIIESTTVDVTRESLCLETHPVSLNGDLRQANTKPDSLDHITDDIISELVISDFSSEESSLSTPILKMNSNTSPTKTALLYILLGHVIYYVYLSIQWMLDSTARTSIFTLLLSAILLNRFSSITSLQDYANTQTIKSCVKLLISKVYPLNR</sequence>
<accession>S9RMK8</accession>
<reference evidence="2 3" key="1">
    <citation type="journal article" date="2011" name="Science">
        <title>Comparative functional genomics of the fission yeasts.</title>
        <authorList>
            <person name="Rhind N."/>
            <person name="Chen Z."/>
            <person name="Yassour M."/>
            <person name="Thompson D.A."/>
            <person name="Haas B.J."/>
            <person name="Habib N."/>
            <person name="Wapinski I."/>
            <person name="Roy S."/>
            <person name="Lin M.F."/>
            <person name="Heiman D.I."/>
            <person name="Young S.K."/>
            <person name="Furuya K."/>
            <person name="Guo Y."/>
            <person name="Pidoux A."/>
            <person name="Chen H.M."/>
            <person name="Robbertse B."/>
            <person name="Goldberg J.M."/>
            <person name="Aoki K."/>
            <person name="Bayne E.H."/>
            <person name="Berlin A.M."/>
            <person name="Desjardins C.A."/>
            <person name="Dobbs E."/>
            <person name="Dukaj L."/>
            <person name="Fan L."/>
            <person name="FitzGerald M.G."/>
            <person name="French C."/>
            <person name="Gujja S."/>
            <person name="Hansen K."/>
            <person name="Keifenheim D."/>
            <person name="Levin J.Z."/>
            <person name="Mosher R.A."/>
            <person name="Mueller C.A."/>
            <person name="Pfiffner J."/>
            <person name="Priest M."/>
            <person name="Russ C."/>
            <person name="Smialowska A."/>
            <person name="Swoboda P."/>
            <person name="Sykes S.M."/>
            <person name="Vaughn M."/>
            <person name="Vengrova S."/>
            <person name="Yoder R."/>
            <person name="Zeng Q."/>
            <person name="Allshire R."/>
            <person name="Baulcombe D."/>
            <person name="Birren B.W."/>
            <person name="Brown W."/>
            <person name="Ekwall K."/>
            <person name="Kellis M."/>
            <person name="Leatherwood J."/>
            <person name="Levin H."/>
            <person name="Margalit H."/>
            <person name="Martienssen R."/>
            <person name="Nieduszynski C.A."/>
            <person name="Spatafora J.W."/>
            <person name="Friedman N."/>
            <person name="Dalgaard J.Z."/>
            <person name="Baumann P."/>
            <person name="Niki H."/>
            <person name="Regev A."/>
            <person name="Nusbaum C."/>
        </authorList>
    </citation>
    <scope>NUCLEOTIDE SEQUENCE [LARGE SCALE GENOMIC DNA]</scope>
    <source>
        <strain evidence="3">yFS286</strain>
    </source>
</reference>
<keyword evidence="1" id="KW-1133">Transmembrane helix</keyword>